<sequence length="76" mass="8430">MSLGKIMEFYQFFWMFESHAQQRLSWEDAKQARIARVRAEAQAAAQLQAMLDANPSGALGNAALNDDDALDQSGLL</sequence>
<name>A0ABV8E968_9HYPH</name>
<dbReference type="RefSeq" id="WP_247262930.1">
    <property type="nucleotide sequence ID" value="NZ_JALJQZ010000102.1"/>
</dbReference>
<accession>A0ABV8E968</accession>
<evidence type="ECO:0000313" key="1">
    <source>
        <dbReference type="EMBL" id="MFC3968470.1"/>
    </source>
</evidence>
<comment type="caution">
    <text evidence="1">The sequence shown here is derived from an EMBL/GenBank/DDBJ whole genome shotgun (WGS) entry which is preliminary data.</text>
</comment>
<dbReference type="EMBL" id="JBHSBD010000044">
    <property type="protein sequence ID" value="MFC3968470.1"/>
    <property type="molecule type" value="Genomic_DNA"/>
</dbReference>
<proteinExistence type="predicted"/>
<dbReference type="Proteomes" id="UP001595697">
    <property type="component" value="Unassembled WGS sequence"/>
</dbReference>
<protein>
    <submittedName>
        <fullName evidence="1">Uncharacterized protein</fullName>
    </submittedName>
</protein>
<keyword evidence="2" id="KW-1185">Reference proteome</keyword>
<reference evidence="2" key="1">
    <citation type="journal article" date="2019" name="Int. J. Syst. Evol. Microbiol.">
        <title>The Global Catalogue of Microorganisms (GCM) 10K type strain sequencing project: providing services to taxonomists for standard genome sequencing and annotation.</title>
        <authorList>
            <consortium name="The Broad Institute Genomics Platform"/>
            <consortium name="The Broad Institute Genome Sequencing Center for Infectious Disease"/>
            <person name="Wu L."/>
            <person name="Ma J."/>
        </authorList>
    </citation>
    <scope>NUCLEOTIDE SEQUENCE [LARGE SCALE GENOMIC DNA]</scope>
    <source>
        <strain evidence="2">TBRC 5781</strain>
    </source>
</reference>
<gene>
    <name evidence="1" type="ORF">ACFOVS_10085</name>
</gene>
<evidence type="ECO:0000313" key="2">
    <source>
        <dbReference type="Proteomes" id="UP001595697"/>
    </source>
</evidence>
<organism evidence="1 2">
    <name type="scientific">Rhizobium lemnae</name>
    <dbReference type="NCBI Taxonomy" id="1214924"/>
    <lineage>
        <taxon>Bacteria</taxon>
        <taxon>Pseudomonadati</taxon>
        <taxon>Pseudomonadota</taxon>
        <taxon>Alphaproteobacteria</taxon>
        <taxon>Hyphomicrobiales</taxon>
        <taxon>Rhizobiaceae</taxon>
        <taxon>Rhizobium/Agrobacterium group</taxon>
        <taxon>Rhizobium</taxon>
    </lineage>
</organism>